<name>A0A7J6N5V2_PEROL</name>
<evidence type="ECO:0000313" key="2">
    <source>
        <dbReference type="Proteomes" id="UP000553632"/>
    </source>
</evidence>
<keyword evidence="2" id="KW-1185">Reference proteome</keyword>
<dbReference type="InterPro" id="IPR008042">
    <property type="entry name" value="Retrotrans_Pao"/>
</dbReference>
<dbReference type="Proteomes" id="UP000553632">
    <property type="component" value="Unassembled WGS sequence"/>
</dbReference>
<evidence type="ECO:0000313" key="1">
    <source>
        <dbReference type="EMBL" id="KAF4679175.1"/>
    </source>
</evidence>
<proteinExistence type="predicted"/>
<sequence>ELDRKRLAKVLLYPSERGMDYVMSGPAIPSKMLFQRFVDDLFFGGGTMVEAKQCKDFVSYIFQGHGLYTDPAKDLVASDDCDSRTGEVKSGHVLGYLLALERDDLHCAFSGTMPQVKVTKRQALAVLSSLYDPMGLLLELDMQGRFLWHDICKVSKDWADVLDATLTTRLKQWVQEAHRLACDIGTHR</sequence>
<accession>A0A7J6N5V2</accession>
<dbReference type="Pfam" id="PF05380">
    <property type="entry name" value="Peptidase_A17"/>
    <property type="match status" value="1"/>
</dbReference>
<protein>
    <submittedName>
        <fullName evidence="1">Uncharacterized protein</fullName>
    </submittedName>
</protein>
<reference evidence="1 2" key="1">
    <citation type="submission" date="2020-04" db="EMBL/GenBank/DDBJ databases">
        <title>Perkinsus olseni comparative genomics.</title>
        <authorList>
            <person name="Bogema D.R."/>
        </authorList>
    </citation>
    <scope>NUCLEOTIDE SEQUENCE [LARGE SCALE GENOMIC DNA]</scope>
    <source>
        <strain evidence="1 2">ATCC PRA-207</strain>
    </source>
</reference>
<dbReference type="EMBL" id="JABANO010041333">
    <property type="protein sequence ID" value="KAF4679175.1"/>
    <property type="molecule type" value="Genomic_DNA"/>
</dbReference>
<feature type="non-terminal residue" evidence="1">
    <location>
        <position position="188"/>
    </location>
</feature>
<dbReference type="AlphaFoldDB" id="A0A7J6N5V2"/>
<feature type="non-terminal residue" evidence="1">
    <location>
        <position position="1"/>
    </location>
</feature>
<organism evidence="1 2">
    <name type="scientific">Perkinsus olseni</name>
    <name type="common">Perkinsus atlanticus</name>
    <dbReference type="NCBI Taxonomy" id="32597"/>
    <lineage>
        <taxon>Eukaryota</taxon>
        <taxon>Sar</taxon>
        <taxon>Alveolata</taxon>
        <taxon>Perkinsozoa</taxon>
        <taxon>Perkinsea</taxon>
        <taxon>Perkinsida</taxon>
        <taxon>Perkinsidae</taxon>
        <taxon>Perkinsus</taxon>
    </lineage>
</organism>
<gene>
    <name evidence="1" type="ORF">FOZ63_022411</name>
</gene>
<dbReference type="OMA" id="LWHDICK"/>
<comment type="caution">
    <text evidence="1">The sequence shown here is derived from an EMBL/GenBank/DDBJ whole genome shotgun (WGS) entry which is preliminary data.</text>
</comment>